<evidence type="ECO:0000256" key="1">
    <source>
        <dbReference type="SAM" id="MobiDB-lite"/>
    </source>
</evidence>
<name>I0Z6H4_COCSC</name>
<comment type="caution">
    <text evidence="2">The sequence shown here is derived from an EMBL/GenBank/DDBJ whole genome shotgun (WGS) entry which is preliminary data.</text>
</comment>
<sequence length="64" mass="6819">MKSEAGALGEGEPLPLSPADPASGILEALLAVEDERERLELLLSAFEPPAEGELLPEFWLGKSM</sequence>
<reference evidence="2 3" key="1">
    <citation type="journal article" date="2012" name="Genome Biol.">
        <title>The genome of the polar eukaryotic microalga coccomyxa subellipsoidea reveals traits of cold adaptation.</title>
        <authorList>
            <person name="Blanc G."/>
            <person name="Agarkova I."/>
            <person name="Grimwood J."/>
            <person name="Kuo A."/>
            <person name="Brueggeman A."/>
            <person name="Dunigan D."/>
            <person name="Gurnon J."/>
            <person name="Ladunga I."/>
            <person name="Lindquist E."/>
            <person name="Lucas S."/>
            <person name="Pangilinan J."/>
            <person name="Proschold T."/>
            <person name="Salamov A."/>
            <person name="Schmutz J."/>
            <person name="Weeks D."/>
            <person name="Yamada T."/>
            <person name="Claverie J.M."/>
            <person name="Grigoriev I."/>
            <person name="Van Etten J."/>
            <person name="Lomsadze A."/>
            <person name="Borodovsky M."/>
        </authorList>
    </citation>
    <scope>NUCLEOTIDE SEQUENCE [LARGE SCALE GENOMIC DNA]</scope>
    <source>
        <strain evidence="2 3">C-169</strain>
    </source>
</reference>
<proteinExistence type="predicted"/>
<accession>I0Z6H4</accession>
<evidence type="ECO:0000313" key="3">
    <source>
        <dbReference type="Proteomes" id="UP000007264"/>
    </source>
</evidence>
<dbReference type="GeneID" id="17045018"/>
<dbReference type="Proteomes" id="UP000007264">
    <property type="component" value="Unassembled WGS sequence"/>
</dbReference>
<feature type="region of interest" description="Disordered" evidence="1">
    <location>
        <begin position="1"/>
        <end position="20"/>
    </location>
</feature>
<organism evidence="2 3">
    <name type="scientific">Coccomyxa subellipsoidea (strain C-169)</name>
    <name type="common">Green microalga</name>
    <dbReference type="NCBI Taxonomy" id="574566"/>
    <lineage>
        <taxon>Eukaryota</taxon>
        <taxon>Viridiplantae</taxon>
        <taxon>Chlorophyta</taxon>
        <taxon>core chlorophytes</taxon>
        <taxon>Trebouxiophyceae</taxon>
        <taxon>Trebouxiophyceae incertae sedis</taxon>
        <taxon>Coccomyxaceae</taxon>
        <taxon>Coccomyxa</taxon>
        <taxon>Coccomyxa subellipsoidea</taxon>
    </lineage>
</organism>
<dbReference type="AlphaFoldDB" id="I0Z6H4"/>
<dbReference type="KEGG" id="csl:COCSUDRAFT_58784"/>
<dbReference type="EMBL" id="AGSI01000002">
    <property type="protein sequence ID" value="EIE26243.1"/>
    <property type="molecule type" value="Genomic_DNA"/>
</dbReference>
<keyword evidence="3" id="KW-1185">Reference proteome</keyword>
<gene>
    <name evidence="2" type="ORF">COCSUDRAFT_58784</name>
</gene>
<dbReference type="RefSeq" id="XP_005650787.1">
    <property type="nucleotide sequence ID" value="XM_005650730.1"/>
</dbReference>
<protein>
    <submittedName>
        <fullName evidence="2">Uncharacterized protein</fullName>
    </submittedName>
</protein>
<evidence type="ECO:0000313" key="2">
    <source>
        <dbReference type="EMBL" id="EIE26243.1"/>
    </source>
</evidence>